<keyword evidence="5" id="KW-1185">Reference proteome</keyword>
<reference evidence="4 5" key="1">
    <citation type="journal article" date="2011" name="J. Bacteriol.">
        <title>Complete genome sequence of Polymorphum gilvum SL003B-26A1T, a crude oil-degrading bacterium from oil-polluted saline soil.</title>
        <authorList>
            <person name="Li S.G."/>
            <person name="Tang Y.Q."/>
            <person name="Nie Y."/>
            <person name="Cai M."/>
            <person name="Wu X.L."/>
        </authorList>
    </citation>
    <scope>NUCLEOTIDE SEQUENCE [LARGE SCALE GENOMIC DNA]</scope>
    <source>
        <strain evidence="5">LMG 25793 / CGMCC 1.9160 / SL003B-26A1</strain>
    </source>
</reference>
<dbReference type="PATRIC" id="fig|991905.3.peg.4016"/>
<evidence type="ECO:0000313" key="4">
    <source>
        <dbReference type="EMBL" id="ADZ72317.1"/>
    </source>
</evidence>
<dbReference type="HOGENOM" id="CLU_190726_0_0_5"/>
<accession>F2J5E7</accession>
<dbReference type="RefSeq" id="WP_013654626.1">
    <property type="nucleotide sequence ID" value="NC_015259.1"/>
</dbReference>
<organism evidence="4 5">
    <name type="scientific">Polymorphum gilvum (strain LMG 25793 / CGMCC 1.9160 / SL003B-26A1)</name>
    <dbReference type="NCBI Taxonomy" id="991905"/>
    <lineage>
        <taxon>Bacteria</taxon>
        <taxon>Pseudomonadati</taxon>
        <taxon>Pseudomonadota</taxon>
        <taxon>Alphaproteobacteria</taxon>
        <taxon>Rhodobacterales</taxon>
        <taxon>Paracoccaceae</taxon>
        <taxon>Polymorphum</taxon>
    </lineage>
</organism>
<feature type="transmembrane region" description="Helical" evidence="2">
    <location>
        <begin position="38"/>
        <end position="55"/>
    </location>
</feature>
<protein>
    <submittedName>
        <fullName evidence="4">Uncharacterized protein</fullName>
    </submittedName>
</protein>
<evidence type="ECO:0000313" key="5">
    <source>
        <dbReference type="Proteomes" id="UP000008130"/>
    </source>
</evidence>
<dbReference type="InterPro" id="IPR046619">
    <property type="entry name" value="DUF6732"/>
</dbReference>
<feature type="signal peptide" evidence="3">
    <location>
        <begin position="1"/>
        <end position="23"/>
    </location>
</feature>
<dbReference type="Pfam" id="PF20506">
    <property type="entry name" value="DUF6732"/>
    <property type="match status" value="1"/>
</dbReference>
<dbReference type="KEGG" id="pgv:SL003B_3897"/>
<dbReference type="STRING" id="991905.SL003B_3897"/>
<feature type="compositionally biased region" description="Acidic residues" evidence="1">
    <location>
        <begin position="63"/>
        <end position="81"/>
    </location>
</feature>
<keyword evidence="2" id="KW-1133">Transmembrane helix</keyword>
<evidence type="ECO:0000256" key="3">
    <source>
        <dbReference type="SAM" id="SignalP"/>
    </source>
</evidence>
<dbReference type="Proteomes" id="UP000008130">
    <property type="component" value="Chromosome"/>
</dbReference>
<evidence type="ECO:0000256" key="2">
    <source>
        <dbReference type="SAM" id="Phobius"/>
    </source>
</evidence>
<name>F2J5E7_POLGS</name>
<gene>
    <name evidence="4" type="ordered locus">SL003B_3897</name>
</gene>
<proteinExistence type="predicted"/>
<keyword evidence="2" id="KW-0812">Transmembrane</keyword>
<dbReference type="AlphaFoldDB" id="F2J5E7"/>
<feature type="chain" id="PRO_5003279004" evidence="3">
    <location>
        <begin position="24"/>
        <end position="81"/>
    </location>
</feature>
<keyword evidence="3" id="KW-0732">Signal</keyword>
<feature type="region of interest" description="Disordered" evidence="1">
    <location>
        <begin position="59"/>
        <end position="81"/>
    </location>
</feature>
<sequence length="81" mass="8087">MARIPLAALTAACALAAPKQASAHLGHAGELAGHSHWVGLAALAGAALVAGLVALKGRRTAEDQPDEDAPAEDAVETEVSR</sequence>
<keyword evidence="2" id="KW-0472">Membrane</keyword>
<evidence type="ECO:0000256" key="1">
    <source>
        <dbReference type="SAM" id="MobiDB-lite"/>
    </source>
</evidence>
<dbReference type="EMBL" id="CP002568">
    <property type="protein sequence ID" value="ADZ72317.1"/>
    <property type="molecule type" value="Genomic_DNA"/>
</dbReference>